<keyword evidence="2" id="KW-0812">Transmembrane</keyword>
<dbReference type="Pfam" id="PF16344">
    <property type="entry name" value="FecR_C"/>
    <property type="match status" value="1"/>
</dbReference>
<dbReference type="InterPro" id="IPR006860">
    <property type="entry name" value="FecR"/>
</dbReference>
<protein>
    <submittedName>
        <fullName evidence="6">DUF4974 domain-containing protein</fullName>
    </submittedName>
</protein>
<feature type="domain" description="FecR protein" evidence="3">
    <location>
        <begin position="136"/>
        <end position="226"/>
    </location>
</feature>
<dbReference type="EMBL" id="SPVH01000001">
    <property type="protein sequence ID" value="TFW15132.1"/>
    <property type="molecule type" value="Genomic_DNA"/>
</dbReference>
<dbReference type="Pfam" id="PF16220">
    <property type="entry name" value="DUF4880"/>
    <property type="match status" value="1"/>
</dbReference>
<dbReference type="InterPro" id="IPR032508">
    <property type="entry name" value="FecR_C"/>
</dbReference>
<accession>A0A4Y9S1H5</accession>
<evidence type="ECO:0000313" key="6">
    <source>
        <dbReference type="EMBL" id="TFW15132.1"/>
    </source>
</evidence>
<dbReference type="Proteomes" id="UP000298216">
    <property type="component" value="Unassembled WGS sequence"/>
</dbReference>
<keyword evidence="2" id="KW-0472">Membrane</keyword>
<feature type="domain" description="FecR N-terminal" evidence="4">
    <location>
        <begin position="33"/>
        <end position="74"/>
    </location>
</feature>
<gene>
    <name evidence="6" type="ORF">EGY25_00630</name>
</gene>
<dbReference type="OrthoDB" id="7185479at2"/>
<organism evidence="6 7">
    <name type="scientific">Brevundimonas intermedia</name>
    <dbReference type="NCBI Taxonomy" id="74315"/>
    <lineage>
        <taxon>Bacteria</taxon>
        <taxon>Pseudomonadati</taxon>
        <taxon>Pseudomonadota</taxon>
        <taxon>Alphaproteobacteria</taxon>
        <taxon>Caulobacterales</taxon>
        <taxon>Caulobacteraceae</taxon>
        <taxon>Brevundimonas</taxon>
    </lineage>
</organism>
<reference evidence="6 7" key="1">
    <citation type="submission" date="2019-03" db="EMBL/GenBank/DDBJ databases">
        <title>Draft genome of Brevundimonas sp. a heavy metal resistant soil bacteria.</title>
        <authorList>
            <person name="Soto J."/>
        </authorList>
    </citation>
    <scope>NUCLEOTIDE SEQUENCE [LARGE SCALE GENOMIC DNA]</scope>
    <source>
        <strain evidence="6 7">B-10</strain>
    </source>
</reference>
<dbReference type="Gene3D" id="2.60.120.1440">
    <property type="match status" value="1"/>
</dbReference>
<dbReference type="InterPro" id="IPR032623">
    <property type="entry name" value="FecR_N"/>
</dbReference>
<keyword evidence="7" id="KW-1185">Reference proteome</keyword>
<feature type="region of interest" description="Disordered" evidence="1">
    <location>
        <begin position="85"/>
        <end position="104"/>
    </location>
</feature>
<keyword evidence="2" id="KW-1133">Transmembrane helix</keyword>
<evidence type="ECO:0000259" key="4">
    <source>
        <dbReference type="Pfam" id="PF16220"/>
    </source>
</evidence>
<name>A0A4Y9S1H5_9CAUL</name>
<comment type="caution">
    <text evidence="6">The sequence shown here is derived from an EMBL/GenBank/DDBJ whole genome shotgun (WGS) entry which is preliminary data.</text>
</comment>
<evidence type="ECO:0000313" key="7">
    <source>
        <dbReference type="Proteomes" id="UP000298216"/>
    </source>
</evidence>
<dbReference type="PIRSF" id="PIRSF018266">
    <property type="entry name" value="FecR"/>
    <property type="match status" value="1"/>
</dbReference>
<proteinExistence type="predicted"/>
<dbReference type="PANTHER" id="PTHR30273">
    <property type="entry name" value="PERIPLASMIC SIGNAL SENSOR AND SIGMA FACTOR ACTIVATOR FECR-RELATED"/>
    <property type="match status" value="1"/>
</dbReference>
<sequence>MSCGGFQICAKRWMTGKNSKDRLVTPSEKVRTEAAFWVERMSRPAFDARDGAAFDQWMRSDADNRDAFAAMAALWDNGFVEPDGRIDPVAQSRPRSTAADQHSGRRRWVAASRFGATAAALVAIAFIPAILPRSYSSLPGQKQTIQLADGSTVQLGGNSEVDVQYLPWRRTVRLKQGEAGFDVSRDAHRPFDVQAGQVDVVVLGTAFHVDRLAQGRVGVAVTRGAVDVRTVNGRDRLAAGQAVRVTDRGIGRVAMQVEDSQWSAGWFVARNIPLSDLVEKLRRYTSIPIEIADDKSENLMIVGRFNVSDPEAALKGIESSYDIEITRRSGTIYISTSN</sequence>
<dbReference type="InterPro" id="IPR012373">
    <property type="entry name" value="Ferrdict_sens_TM"/>
</dbReference>
<feature type="transmembrane region" description="Helical" evidence="2">
    <location>
        <begin position="114"/>
        <end position="131"/>
    </location>
</feature>
<dbReference type="Gene3D" id="3.55.50.30">
    <property type="match status" value="1"/>
</dbReference>
<evidence type="ECO:0000259" key="5">
    <source>
        <dbReference type="Pfam" id="PF16344"/>
    </source>
</evidence>
<dbReference type="AlphaFoldDB" id="A0A4Y9S1H5"/>
<evidence type="ECO:0000256" key="1">
    <source>
        <dbReference type="SAM" id="MobiDB-lite"/>
    </source>
</evidence>
<evidence type="ECO:0000256" key="2">
    <source>
        <dbReference type="SAM" id="Phobius"/>
    </source>
</evidence>
<evidence type="ECO:0000259" key="3">
    <source>
        <dbReference type="Pfam" id="PF04773"/>
    </source>
</evidence>
<dbReference type="GO" id="GO:0016989">
    <property type="term" value="F:sigma factor antagonist activity"/>
    <property type="evidence" value="ECO:0007669"/>
    <property type="project" value="TreeGrafter"/>
</dbReference>
<dbReference type="Pfam" id="PF04773">
    <property type="entry name" value="FecR"/>
    <property type="match status" value="1"/>
</dbReference>
<dbReference type="PANTHER" id="PTHR30273:SF2">
    <property type="entry name" value="PROTEIN FECR"/>
    <property type="match status" value="1"/>
</dbReference>
<feature type="domain" description="Protein FecR C-terminal" evidence="5">
    <location>
        <begin position="267"/>
        <end position="334"/>
    </location>
</feature>